<dbReference type="Proteomes" id="UP001597073">
    <property type="component" value="Unassembled WGS sequence"/>
</dbReference>
<comment type="caution">
    <text evidence="2">The sequence shown here is derived from an EMBL/GenBank/DDBJ whole genome shotgun (WGS) entry which is preliminary data.</text>
</comment>
<evidence type="ECO:0000256" key="1">
    <source>
        <dbReference type="SAM" id="SignalP"/>
    </source>
</evidence>
<feature type="chain" id="PRO_5045378972" evidence="1">
    <location>
        <begin position="20"/>
        <end position="173"/>
    </location>
</feature>
<gene>
    <name evidence="2" type="ORF">ACFQZI_19205</name>
</gene>
<sequence length="173" mass="19739">MKKILVFAALCLIAFALHAQTKQEVLKIFWPTEYHWKIGSNQQTATQQMVEIIPANQTLQNWSIIGSMLVLKGAKKPLAQIPPVLLAQMKKRAKDAKLMVIEQSQTNGYNWIMFKIQSPSFIDSTKPESQLYYVIQGRSALFINFVAIKEAALSPLFLEKWAVIFKRSKITLK</sequence>
<protein>
    <submittedName>
        <fullName evidence="2">Uncharacterized protein</fullName>
    </submittedName>
</protein>
<organism evidence="2 3">
    <name type="scientific">Mucilaginibacter lutimaris</name>
    <dbReference type="NCBI Taxonomy" id="931629"/>
    <lineage>
        <taxon>Bacteria</taxon>
        <taxon>Pseudomonadati</taxon>
        <taxon>Bacteroidota</taxon>
        <taxon>Sphingobacteriia</taxon>
        <taxon>Sphingobacteriales</taxon>
        <taxon>Sphingobacteriaceae</taxon>
        <taxon>Mucilaginibacter</taxon>
    </lineage>
</organism>
<name>A0ABW2ZLC2_9SPHI</name>
<accession>A0ABW2ZLC2</accession>
<evidence type="ECO:0000313" key="2">
    <source>
        <dbReference type="EMBL" id="MFD0766995.1"/>
    </source>
</evidence>
<keyword evidence="1" id="KW-0732">Signal</keyword>
<dbReference type="RefSeq" id="WP_377145403.1">
    <property type="nucleotide sequence ID" value="NZ_JBHTIA010000013.1"/>
</dbReference>
<dbReference type="EMBL" id="JBHTIA010000013">
    <property type="protein sequence ID" value="MFD0766995.1"/>
    <property type="molecule type" value="Genomic_DNA"/>
</dbReference>
<proteinExistence type="predicted"/>
<reference evidence="3" key="1">
    <citation type="journal article" date="2019" name="Int. J. Syst. Evol. Microbiol.">
        <title>The Global Catalogue of Microorganisms (GCM) 10K type strain sequencing project: providing services to taxonomists for standard genome sequencing and annotation.</title>
        <authorList>
            <consortium name="The Broad Institute Genomics Platform"/>
            <consortium name="The Broad Institute Genome Sequencing Center for Infectious Disease"/>
            <person name="Wu L."/>
            <person name="Ma J."/>
        </authorList>
    </citation>
    <scope>NUCLEOTIDE SEQUENCE [LARGE SCALE GENOMIC DNA]</scope>
    <source>
        <strain evidence="3">CCUG 60742</strain>
    </source>
</reference>
<keyword evidence="3" id="KW-1185">Reference proteome</keyword>
<feature type="signal peptide" evidence="1">
    <location>
        <begin position="1"/>
        <end position="19"/>
    </location>
</feature>
<evidence type="ECO:0000313" key="3">
    <source>
        <dbReference type="Proteomes" id="UP001597073"/>
    </source>
</evidence>